<protein>
    <recommendedName>
        <fullName evidence="3">Divergent polysaccharide deacetylase</fullName>
    </recommendedName>
</protein>
<dbReference type="Gene3D" id="3.20.20.370">
    <property type="entry name" value="Glycoside hydrolase/deacetylase"/>
    <property type="match status" value="1"/>
</dbReference>
<dbReference type="GO" id="GO:0005975">
    <property type="term" value="P:carbohydrate metabolic process"/>
    <property type="evidence" value="ECO:0007669"/>
    <property type="project" value="InterPro"/>
</dbReference>
<reference evidence="1 2" key="1">
    <citation type="submission" date="2017-02" db="EMBL/GenBank/DDBJ databases">
        <authorList>
            <person name="Peterson S.W."/>
        </authorList>
    </citation>
    <scope>NUCLEOTIDE SEQUENCE [LARGE SCALE GENOMIC DNA]</scope>
    <source>
        <strain evidence="1 2">M1</strain>
    </source>
</reference>
<name>A0A1T5MWY4_9FIRM</name>
<dbReference type="InterPro" id="IPR006837">
    <property type="entry name" value="Divergent_DAC"/>
</dbReference>
<proteinExistence type="predicted"/>
<dbReference type="EMBL" id="FUZT01000028">
    <property type="protein sequence ID" value="SKC92378.1"/>
    <property type="molecule type" value="Genomic_DNA"/>
</dbReference>
<dbReference type="PANTHER" id="PTHR30105:SF2">
    <property type="entry name" value="DIVERGENT POLYSACCHARIDE DEACETYLASE SUPERFAMILY"/>
    <property type="match status" value="1"/>
</dbReference>
<accession>A0A1T5MWY4</accession>
<dbReference type="SUPFAM" id="SSF88713">
    <property type="entry name" value="Glycoside hydrolase/deacetylase"/>
    <property type="match status" value="1"/>
</dbReference>
<dbReference type="PANTHER" id="PTHR30105">
    <property type="entry name" value="UNCHARACTERIZED YIBQ-RELATED"/>
    <property type="match status" value="1"/>
</dbReference>
<gene>
    <name evidence="1" type="ORF">SAMN02194393_05473</name>
</gene>
<evidence type="ECO:0000313" key="1">
    <source>
        <dbReference type="EMBL" id="SKC92378.1"/>
    </source>
</evidence>
<evidence type="ECO:0000313" key="2">
    <source>
        <dbReference type="Proteomes" id="UP000190285"/>
    </source>
</evidence>
<dbReference type="InterPro" id="IPR011330">
    <property type="entry name" value="Glyco_hydro/deAcase_b/a-brl"/>
</dbReference>
<keyword evidence="2" id="KW-1185">Reference proteome</keyword>
<sequence length="276" mass="30516">MFVIVSRKHLLLALLIVLFSLVTISFMSILYTNTIETNVKTTSYVAIIIDDFGNNSQGTKDMYELDIPLTAAIMPFQPSSKSDAKAAYDAGLEIILHIPMEPVHGKKKWLGPRGITSSLSNNEIQNCIKDGLSQIPMAVGMNNHMGSKATQDKRIIKSILEIARGKDLFFIDSKTTGNSVIPNIAKDMNVKFAARDIFLDGTQNQIHIEKQIENLGEIALKRGYAIGIGHVGIEGGTVTAKAIKSIYPKLQNKGIKFVYISDIINLLYDDNIEFRN</sequence>
<dbReference type="RefSeq" id="WP_079496031.1">
    <property type="nucleotide sequence ID" value="NZ_FUZT01000028.1"/>
</dbReference>
<evidence type="ECO:0008006" key="3">
    <source>
        <dbReference type="Google" id="ProtNLM"/>
    </source>
</evidence>
<dbReference type="Proteomes" id="UP000190285">
    <property type="component" value="Unassembled WGS sequence"/>
</dbReference>
<dbReference type="OrthoDB" id="9784811at2"/>
<dbReference type="STRING" id="36842.SAMN02194393_05473"/>
<organism evidence="1 2">
    <name type="scientific">Maledivibacter halophilus</name>
    <dbReference type="NCBI Taxonomy" id="36842"/>
    <lineage>
        <taxon>Bacteria</taxon>
        <taxon>Bacillati</taxon>
        <taxon>Bacillota</taxon>
        <taxon>Clostridia</taxon>
        <taxon>Peptostreptococcales</taxon>
        <taxon>Caminicellaceae</taxon>
        <taxon>Maledivibacter</taxon>
    </lineage>
</organism>
<dbReference type="CDD" id="cd10936">
    <property type="entry name" value="CE4_DAC2"/>
    <property type="match status" value="1"/>
</dbReference>
<dbReference type="Pfam" id="PF04748">
    <property type="entry name" value="Polysacc_deac_2"/>
    <property type="match status" value="1"/>
</dbReference>
<dbReference type="AlphaFoldDB" id="A0A1T5MWY4"/>